<dbReference type="InterPro" id="IPR029058">
    <property type="entry name" value="AB_hydrolase_fold"/>
</dbReference>
<dbReference type="PRINTS" id="PR00111">
    <property type="entry name" value="ABHYDROLASE"/>
</dbReference>
<sequence length="248" mass="26924">MSDYVQLGSVLTYYEEDGQGEPLVLLHPGGADSRMFKDNVTGLAEHFRVFRPDRRGHGRTPDVDGPISYELMARDTIAFLEQVVGGPAYLVGHSDGAPVALVTALLRPDLVRRLVVASGVFHHAAWAPGAIYLDEESLAFFVEFHGAVSPDGPNAFEALNAKLDRMHEEEPTLTVADLAGYPGPTLVMVGDDEDEIPIEHTLAFRAGLRRSQLAIVPGTGHGLLMEKPELCNNIIIDFLADRLEVTSG</sequence>
<reference evidence="3" key="1">
    <citation type="submission" date="2021-03" db="EMBL/GenBank/DDBJ databases">
        <title>A new species, PO-11, isolated from a karst cave deposit.</title>
        <authorList>
            <person name="Zhaoxiaoyong W."/>
        </authorList>
    </citation>
    <scope>NUCLEOTIDE SEQUENCE</scope>
    <source>
        <strain evidence="3">PO-11</strain>
    </source>
</reference>
<protein>
    <submittedName>
        <fullName evidence="3">Alpha/beta hydrolase</fullName>
    </submittedName>
</protein>
<dbReference type="Gene3D" id="3.40.50.1820">
    <property type="entry name" value="alpha/beta hydrolase"/>
    <property type="match status" value="1"/>
</dbReference>
<evidence type="ECO:0000313" key="4">
    <source>
        <dbReference type="Proteomes" id="UP000664164"/>
    </source>
</evidence>
<name>A0A939KPF7_9MICC</name>
<gene>
    <name evidence="3" type="ORF">J1902_11875</name>
</gene>
<dbReference type="InterPro" id="IPR050266">
    <property type="entry name" value="AB_hydrolase_sf"/>
</dbReference>
<evidence type="ECO:0000256" key="1">
    <source>
        <dbReference type="ARBA" id="ARBA00022801"/>
    </source>
</evidence>
<proteinExistence type="predicted"/>
<dbReference type="PANTHER" id="PTHR43798:SF31">
    <property type="entry name" value="AB HYDROLASE SUPERFAMILY PROTEIN YCLE"/>
    <property type="match status" value="1"/>
</dbReference>
<dbReference type="Proteomes" id="UP000664164">
    <property type="component" value="Unassembled WGS sequence"/>
</dbReference>
<dbReference type="RefSeq" id="WP_207616459.1">
    <property type="nucleotide sequence ID" value="NZ_JAFNLL010000026.1"/>
</dbReference>
<accession>A0A939KPF7</accession>
<dbReference type="GO" id="GO:0016020">
    <property type="term" value="C:membrane"/>
    <property type="evidence" value="ECO:0007669"/>
    <property type="project" value="TreeGrafter"/>
</dbReference>
<dbReference type="InterPro" id="IPR000073">
    <property type="entry name" value="AB_hydrolase_1"/>
</dbReference>
<dbReference type="GO" id="GO:0016787">
    <property type="term" value="F:hydrolase activity"/>
    <property type="evidence" value="ECO:0007669"/>
    <property type="project" value="UniProtKB-KW"/>
</dbReference>
<dbReference type="AlphaFoldDB" id="A0A939KPF7"/>
<keyword evidence="4" id="KW-1185">Reference proteome</keyword>
<evidence type="ECO:0000259" key="2">
    <source>
        <dbReference type="Pfam" id="PF12697"/>
    </source>
</evidence>
<comment type="caution">
    <text evidence="3">The sequence shown here is derived from an EMBL/GenBank/DDBJ whole genome shotgun (WGS) entry which is preliminary data.</text>
</comment>
<evidence type="ECO:0000313" key="3">
    <source>
        <dbReference type="EMBL" id="MBO1268665.1"/>
    </source>
</evidence>
<dbReference type="EMBL" id="JAFNLL010000026">
    <property type="protein sequence ID" value="MBO1268665.1"/>
    <property type="molecule type" value="Genomic_DNA"/>
</dbReference>
<organism evidence="3 4">
    <name type="scientific">Arthrobacter cavernae</name>
    <dbReference type="NCBI Taxonomy" id="2817681"/>
    <lineage>
        <taxon>Bacteria</taxon>
        <taxon>Bacillati</taxon>
        <taxon>Actinomycetota</taxon>
        <taxon>Actinomycetes</taxon>
        <taxon>Micrococcales</taxon>
        <taxon>Micrococcaceae</taxon>
        <taxon>Arthrobacter</taxon>
    </lineage>
</organism>
<dbReference type="SUPFAM" id="SSF53474">
    <property type="entry name" value="alpha/beta-Hydrolases"/>
    <property type="match status" value="1"/>
</dbReference>
<dbReference type="Pfam" id="PF12697">
    <property type="entry name" value="Abhydrolase_6"/>
    <property type="match status" value="1"/>
</dbReference>
<feature type="domain" description="AB hydrolase-1" evidence="2">
    <location>
        <begin position="23"/>
        <end position="231"/>
    </location>
</feature>
<dbReference type="PANTHER" id="PTHR43798">
    <property type="entry name" value="MONOACYLGLYCEROL LIPASE"/>
    <property type="match status" value="1"/>
</dbReference>
<keyword evidence="1 3" id="KW-0378">Hydrolase</keyword>